<protein>
    <submittedName>
        <fullName evidence="1">Head-tail connector protein</fullName>
    </submittedName>
</protein>
<dbReference type="NCBIfam" id="TIGR02215">
    <property type="entry name" value="phage_chp_gp8"/>
    <property type="match status" value="1"/>
</dbReference>
<dbReference type="Proteomes" id="UP001164020">
    <property type="component" value="Chromosome"/>
</dbReference>
<dbReference type="InterPro" id="IPR006450">
    <property type="entry name" value="Phage_HK97_gp6-like"/>
</dbReference>
<proteinExistence type="predicted"/>
<dbReference type="NCBIfam" id="TIGR01560">
    <property type="entry name" value="put_DNA_pack"/>
    <property type="match status" value="1"/>
</dbReference>
<dbReference type="Gene3D" id="1.10.3230.30">
    <property type="entry name" value="Phage gp6-like head-tail connector protein"/>
    <property type="match status" value="1"/>
</dbReference>
<dbReference type="RefSeq" id="WP_268879676.1">
    <property type="nucleotide sequence ID" value="NZ_CP114029.1"/>
</dbReference>
<evidence type="ECO:0000313" key="1">
    <source>
        <dbReference type="EMBL" id="WAP67224.1"/>
    </source>
</evidence>
<dbReference type="EMBL" id="CP114029">
    <property type="protein sequence ID" value="WAP67224.1"/>
    <property type="molecule type" value="Genomic_DNA"/>
</dbReference>
<dbReference type="InterPro" id="IPR011738">
    <property type="entry name" value="Phage_CHP"/>
</dbReference>
<gene>
    <name evidence="1" type="ORF">OH818_16745</name>
</gene>
<evidence type="ECO:0000313" key="2">
    <source>
        <dbReference type="Proteomes" id="UP001164020"/>
    </source>
</evidence>
<accession>A0ABY7BUT9</accession>
<reference evidence="1" key="1">
    <citation type="submission" date="2022-12" db="EMBL/GenBank/DDBJ databases">
        <title>Jiella pelagia sp. nov., isolated from phosphonate enriched culture of Northwest Pacific surface seawater.</title>
        <authorList>
            <person name="Shin D.Y."/>
            <person name="Hwang C.Y."/>
        </authorList>
    </citation>
    <scope>NUCLEOTIDE SEQUENCE</scope>
    <source>
        <strain evidence="1">HL-NP1</strain>
    </source>
</reference>
<organism evidence="1 2">
    <name type="scientific">Jiella pelagia</name>
    <dbReference type="NCBI Taxonomy" id="2986949"/>
    <lineage>
        <taxon>Bacteria</taxon>
        <taxon>Pseudomonadati</taxon>
        <taxon>Pseudomonadota</taxon>
        <taxon>Alphaproteobacteria</taxon>
        <taxon>Hyphomicrobiales</taxon>
        <taxon>Aurantimonadaceae</taxon>
        <taxon>Jiella</taxon>
    </lineage>
</organism>
<dbReference type="CDD" id="cd08054">
    <property type="entry name" value="gp6"/>
    <property type="match status" value="1"/>
</dbReference>
<dbReference type="InterPro" id="IPR021146">
    <property type="entry name" value="Phage_gp6-like_head-tail"/>
</dbReference>
<sequence>MALPVRVTAPEVPPVTLDEIKRHLRIDHDDEDDLIGLYLDAAVGHLDGLSGTLTRCLVNQVWRQDFHRFRHRFDLAFPNVSDASVAYLDAAGNDIATTHVWALQQDEGEDAHVSLDVSAAAPSGLETIRVTYTAGYGAIVEGEANPVPGPIRSAILLMVGDLYRFRETAEAGGAPSVQMSLTVERLLSPYRRHFL</sequence>
<dbReference type="Pfam" id="PF05135">
    <property type="entry name" value="Phage_connect_1"/>
    <property type="match status" value="1"/>
</dbReference>
<keyword evidence="2" id="KW-1185">Reference proteome</keyword>
<name>A0ABY7BUT9_9HYPH</name>